<feature type="chain" id="PRO_5007163683" evidence="2">
    <location>
        <begin position="30"/>
        <end position="104"/>
    </location>
</feature>
<evidence type="ECO:0000313" key="4">
    <source>
        <dbReference type="Proteomes" id="UP000023435"/>
    </source>
</evidence>
<keyword evidence="4" id="KW-1185">Reference proteome</keyword>
<proteinExistence type="predicted"/>
<protein>
    <submittedName>
        <fullName evidence="3">Uncharacterized protein</fullName>
    </submittedName>
</protein>
<evidence type="ECO:0000313" key="3">
    <source>
        <dbReference type="EMBL" id="KWS05673.1"/>
    </source>
</evidence>
<evidence type="ECO:0000256" key="1">
    <source>
        <dbReference type="SAM" id="MobiDB-lite"/>
    </source>
</evidence>
<organism evidence="3 4">
    <name type="scientific">Lysobacter capsici AZ78</name>
    <dbReference type="NCBI Taxonomy" id="1444315"/>
    <lineage>
        <taxon>Bacteria</taxon>
        <taxon>Pseudomonadati</taxon>
        <taxon>Pseudomonadota</taxon>
        <taxon>Gammaproteobacteria</taxon>
        <taxon>Lysobacterales</taxon>
        <taxon>Lysobacteraceae</taxon>
        <taxon>Lysobacter</taxon>
    </lineage>
</organism>
<comment type="caution">
    <text evidence="3">The sequence shown here is derived from an EMBL/GenBank/DDBJ whole genome shotgun (WGS) entry which is preliminary data.</text>
</comment>
<reference evidence="3 4" key="1">
    <citation type="journal article" date="2014" name="Genome Announc.">
        <title>Draft Genome Sequence of Lysobacter capsici AZ78, a Bacterium Antagonistic to Plant-Pathogenic Oomycetes.</title>
        <authorList>
            <person name="Puopolo G."/>
            <person name="Sonego P."/>
            <person name="Engelen K."/>
            <person name="Pertot I."/>
        </authorList>
    </citation>
    <scope>NUCLEOTIDE SEQUENCE [LARGE SCALE GENOMIC DNA]</scope>
    <source>
        <strain evidence="3 4">AZ78</strain>
    </source>
</reference>
<dbReference type="Proteomes" id="UP000023435">
    <property type="component" value="Unassembled WGS sequence"/>
</dbReference>
<evidence type="ECO:0000256" key="2">
    <source>
        <dbReference type="SAM" id="SignalP"/>
    </source>
</evidence>
<feature type="signal peptide" evidence="2">
    <location>
        <begin position="1"/>
        <end position="29"/>
    </location>
</feature>
<accession>A0A120AH63</accession>
<gene>
    <name evidence="3" type="ORF">AZ78_3225</name>
</gene>
<dbReference type="AlphaFoldDB" id="A0A120AH63"/>
<feature type="region of interest" description="Disordered" evidence="1">
    <location>
        <begin position="80"/>
        <end position="104"/>
    </location>
</feature>
<dbReference type="EMBL" id="JAJA02000001">
    <property type="protein sequence ID" value="KWS05673.1"/>
    <property type="molecule type" value="Genomic_DNA"/>
</dbReference>
<keyword evidence="2" id="KW-0732">Signal</keyword>
<name>A0A120AH63_9GAMM</name>
<sequence length="104" mass="11145">MLKSYLLTPLLLGSITVVASLLPVSSAHAACSDCDWIYVRCMIRADTPEEVQFCEESLVSCQQEFCPVPPIASLLPLQPAIATPTSPSTDSDRSPQAQPARTAP</sequence>